<feature type="domain" description="Sulfatase N-terminal" evidence="6">
    <location>
        <begin position="16"/>
        <end position="128"/>
    </location>
</feature>
<dbReference type="InterPro" id="IPR017850">
    <property type="entry name" value="Alkaline_phosphatase_core_sf"/>
</dbReference>
<dbReference type="InterPro" id="IPR050738">
    <property type="entry name" value="Sulfatase"/>
</dbReference>
<evidence type="ECO:0000256" key="1">
    <source>
        <dbReference type="ARBA" id="ARBA00008779"/>
    </source>
</evidence>
<proteinExistence type="inferred from homology"/>
<dbReference type="Gene3D" id="3.40.720.10">
    <property type="entry name" value="Alkaline Phosphatase, subunit A"/>
    <property type="match status" value="1"/>
</dbReference>
<reference evidence="7 8" key="1">
    <citation type="submission" date="2019-06" db="EMBL/GenBank/DDBJ databases">
        <title>Echinicola alkalisoli sp. nov. isolated from saline soil.</title>
        <authorList>
            <person name="Sun J.-Q."/>
            <person name="Xu L."/>
        </authorList>
    </citation>
    <scope>NUCLEOTIDE SEQUENCE [LARGE SCALE GENOMIC DNA]</scope>
    <source>
        <strain evidence="7 8">LN3S3</strain>
    </source>
</reference>
<evidence type="ECO:0000256" key="2">
    <source>
        <dbReference type="ARBA" id="ARBA00022723"/>
    </source>
</evidence>
<keyword evidence="8" id="KW-1185">Reference proteome</keyword>
<dbReference type="PANTHER" id="PTHR42693">
    <property type="entry name" value="ARYLSULFATASE FAMILY MEMBER"/>
    <property type="match status" value="1"/>
</dbReference>
<evidence type="ECO:0000256" key="4">
    <source>
        <dbReference type="ARBA" id="ARBA00022837"/>
    </source>
</evidence>
<dbReference type="InterPro" id="IPR024607">
    <property type="entry name" value="Sulfatase_CS"/>
</dbReference>
<dbReference type="PROSITE" id="PS00149">
    <property type="entry name" value="SULFATASE_2"/>
    <property type="match status" value="1"/>
</dbReference>
<dbReference type="CDD" id="cd16027">
    <property type="entry name" value="SGSH"/>
    <property type="match status" value="1"/>
</dbReference>
<evidence type="ECO:0000313" key="8">
    <source>
        <dbReference type="Proteomes" id="UP000316614"/>
    </source>
</evidence>
<dbReference type="KEGG" id="echi:FKX85_20570"/>
<evidence type="ECO:0000313" key="7">
    <source>
        <dbReference type="EMBL" id="QDH81655.1"/>
    </source>
</evidence>
<dbReference type="SUPFAM" id="SSF53649">
    <property type="entry name" value="Alkaline phosphatase-like"/>
    <property type="match status" value="1"/>
</dbReference>
<evidence type="ECO:0000256" key="3">
    <source>
        <dbReference type="ARBA" id="ARBA00022801"/>
    </source>
</evidence>
<dbReference type="EMBL" id="CP041253">
    <property type="protein sequence ID" value="QDH81655.1"/>
    <property type="molecule type" value="Genomic_DNA"/>
</dbReference>
<dbReference type="GO" id="GO:0004065">
    <property type="term" value="F:arylsulfatase activity"/>
    <property type="evidence" value="ECO:0007669"/>
    <property type="project" value="TreeGrafter"/>
</dbReference>
<gene>
    <name evidence="7" type="ORF">FKX85_20570</name>
</gene>
<comment type="similarity">
    <text evidence="1">Belongs to the sulfatase family.</text>
</comment>
<evidence type="ECO:0000256" key="5">
    <source>
        <dbReference type="SAM" id="MobiDB-lite"/>
    </source>
</evidence>
<protein>
    <submittedName>
        <fullName evidence="7">Sulfatase</fullName>
    </submittedName>
</protein>
<keyword evidence="3" id="KW-0378">Hydrolase</keyword>
<dbReference type="PANTHER" id="PTHR42693:SF53">
    <property type="entry name" value="ENDO-4-O-SULFATASE"/>
    <property type="match status" value="1"/>
</dbReference>
<feature type="domain" description="Sulfatase N-terminal" evidence="6">
    <location>
        <begin position="145"/>
        <end position="288"/>
    </location>
</feature>
<keyword evidence="4" id="KW-0106">Calcium</keyword>
<organism evidence="7 8">
    <name type="scientific">Echinicola soli</name>
    <dbReference type="NCBI Taxonomy" id="2591634"/>
    <lineage>
        <taxon>Bacteria</taxon>
        <taxon>Pseudomonadati</taxon>
        <taxon>Bacteroidota</taxon>
        <taxon>Cytophagia</taxon>
        <taxon>Cytophagales</taxon>
        <taxon>Cyclobacteriaceae</taxon>
        <taxon>Echinicola</taxon>
    </lineage>
</organism>
<feature type="compositionally biased region" description="Basic and acidic residues" evidence="5">
    <location>
        <begin position="462"/>
        <end position="476"/>
    </location>
</feature>
<feature type="region of interest" description="Disordered" evidence="5">
    <location>
        <begin position="450"/>
        <end position="476"/>
    </location>
</feature>
<name>A0A514CPB8_9BACT</name>
<dbReference type="PROSITE" id="PS00523">
    <property type="entry name" value="SULFATASE_1"/>
    <property type="match status" value="1"/>
</dbReference>
<accession>A0A514CPB8</accession>
<dbReference type="InterPro" id="IPR000917">
    <property type="entry name" value="Sulfatase_N"/>
</dbReference>
<dbReference type="Proteomes" id="UP000316614">
    <property type="component" value="Chromosome"/>
</dbReference>
<keyword evidence="2" id="KW-0479">Metal-binding</keyword>
<dbReference type="OrthoDB" id="975025at2"/>
<evidence type="ECO:0000259" key="6">
    <source>
        <dbReference type="Pfam" id="PF00884"/>
    </source>
</evidence>
<dbReference type="AlphaFoldDB" id="A0A514CPB8"/>
<dbReference type="GO" id="GO:0046872">
    <property type="term" value="F:metal ion binding"/>
    <property type="evidence" value="ECO:0007669"/>
    <property type="project" value="UniProtKB-KW"/>
</dbReference>
<sequence>MYSGNILGQGGTTVPPNVVLIIADDVSADDLGAYGNPFVQTPNIDNLAKHGIKFNHAILTASSCSPSRISIITGRYPHNTGAAELHTQPEVDFESIASRLKAQGYYTGQAGKWHMGKLLKRGFDRIYTKHQEIGDGGEAKWIPSLKERDKDKPFFFWFAALDAHRVWGENKFSNTHDSEEIEVPKTLVDDDSTRIDLRQYYDEIKRFDFYIGEVVRELKKQQVYDNTVIIVMADNGRPFPRDKTRVYDSGIKTPLIVHWPEGISSNSESNSLISSIDIAPTILDICGIKAPGSFQGRSFKAILNDPQKDFRNYAFAEHNWHDHEAHERMVRTADYLYIINFRPELPNQGPADAINSPSFRSLVRANKAGSLTAAQSDVFMVPRPAEELFMVKDDPRQVVNVLHDPLRKTQILDTRDELREVLMEWMEETGDSVPEQLTKDWYTRDTGNRIKENFGKRGQMPGEKEGADLSNKKGGF</sequence>
<dbReference type="Pfam" id="PF00884">
    <property type="entry name" value="Sulfatase"/>
    <property type="match status" value="2"/>
</dbReference>